<evidence type="ECO:0000313" key="6">
    <source>
        <dbReference type="EMBL" id="RDU95091.1"/>
    </source>
</evidence>
<evidence type="ECO:0000256" key="4">
    <source>
        <dbReference type="ARBA" id="ARBA00023163"/>
    </source>
</evidence>
<comment type="caution">
    <text evidence="6">The sequence shown here is derived from an EMBL/GenBank/DDBJ whole genome shotgun (WGS) entry which is preliminary data.</text>
</comment>
<keyword evidence="3" id="KW-0238">DNA-binding</keyword>
<reference evidence="6 7" key="1">
    <citation type="submission" date="2018-08" db="EMBL/GenBank/DDBJ databases">
        <title>Paraburkholderia sp. DHOM06 isolated from forest soil.</title>
        <authorList>
            <person name="Gao Z.-H."/>
            <person name="Qiu L.-H."/>
        </authorList>
    </citation>
    <scope>NUCLEOTIDE SEQUENCE [LARGE SCALE GENOMIC DNA]</scope>
    <source>
        <strain evidence="6 7">DHOM06</strain>
    </source>
</reference>
<sequence length="291" mass="30792">MKVLDLDAVRAFVHVADLRSFTRAADLLGTTQSAVSLKVKRLEAHLGKPLFERTPRSVRLSPAGGAFLDAARELLQAHDRALGALGTERRRIKIGLSEHVAGPNLAPLVASLHRHDPSLVIEMHLGSSAPLVAQYDERRLDAVIVRHEPDEVAARMAQTGGMSDGEALFVEPLVWLAASDWAPPADAPLPLAVLSGPCGVRTAALRALERASIEWEEAFVGGGIAAVGAALSAGLAVSALARRVAPSGVVDVGEKFGLPPLPESHVVMYSRVREPRSADALRTLAKSLARG</sequence>
<keyword evidence="4" id="KW-0804">Transcription</keyword>
<dbReference type="Proteomes" id="UP000256838">
    <property type="component" value="Unassembled WGS sequence"/>
</dbReference>
<dbReference type="AlphaFoldDB" id="A0A3D8JRP1"/>
<organism evidence="6 7">
    <name type="scientific">Trinickia dinghuensis</name>
    <dbReference type="NCBI Taxonomy" id="2291023"/>
    <lineage>
        <taxon>Bacteria</taxon>
        <taxon>Pseudomonadati</taxon>
        <taxon>Pseudomonadota</taxon>
        <taxon>Betaproteobacteria</taxon>
        <taxon>Burkholderiales</taxon>
        <taxon>Burkholderiaceae</taxon>
        <taxon>Trinickia</taxon>
    </lineage>
</organism>
<dbReference type="PROSITE" id="PS50931">
    <property type="entry name" value="HTH_LYSR"/>
    <property type="match status" value="1"/>
</dbReference>
<name>A0A3D8JRP1_9BURK</name>
<comment type="similarity">
    <text evidence="1">Belongs to the LysR transcriptional regulatory family.</text>
</comment>
<evidence type="ECO:0000256" key="3">
    <source>
        <dbReference type="ARBA" id="ARBA00023125"/>
    </source>
</evidence>
<gene>
    <name evidence="6" type="ORF">DWV00_30350</name>
</gene>
<evidence type="ECO:0000256" key="1">
    <source>
        <dbReference type="ARBA" id="ARBA00009437"/>
    </source>
</evidence>
<dbReference type="SUPFAM" id="SSF53850">
    <property type="entry name" value="Periplasmic binding protein-like II"/>
    <property type="match status" value="1"/>
</dbReference>
<dbReference type="FunFam" id="1.10.10.10:FF:000001">
    <property type="entry name" value="LysR family transcriptional regulator"/>
    <property type="match status" value="1"/>
</dbReference>
<dbReference type="EMBL" id="QRGA01000022">
    <property type="protein sequence ID" value="RDU95091.1"/>
    <property type="molecule type" value="Genomic_DNA"/>
</dbReference>
<keyword evidence="2" id="KW-0805">Transcription regulation</keyword>
<dbReference type="GO" id="GO:0003677">
    <property type="term" value="F:DNA binding"/>
    <property type="evidence" value="ECO:0007669"/>
    <property type="project" value="UniProtKB-KW"/>
</dbReference>
<dbReference type="PANTHER" id="PTHR30579:SF7">
    <property type="entry name" value="HTH-TYPE TRANSCRIPTIONAL REGULATOR LRHA-RELATED"/>
    <property type="match status" value="1"/>
</dbReference>
<dbReference type="InterPro" id="IPR036388">
    <property type="entry name" value="WH-like_DNA-bd_sf"/>
</dbReference>
<dbReference type="InterPro" id="IPR000847">
    <property type="entry name" value="LysR_HTH_N"/>
</dbReference>
<dbReference type="Gene3D" id="3.40.190.10">
    <property type="entry name" value="Periplasmic binding protein-like II"/>
    <property type="match status" value="2"/>
</dbReference>
<dbReference type="InterPro" id="IPR036390">
    <property type="entry name" value="WH_DNA-bd_sf"/>
</dbReference>
<dbReference type="OrthoDB" id="5946420at2"/>
<dbReference type="RefSeq" id="WP_115537307.1">
    <property type="nucleotide sequence ID" value="NZ_QRGA01000022.1"/>
</dbReference>
<dbReference type="PRINTS" id="PR00039">
    <property type="entry name" value="HTHLYSR"/>
</dbReference>
<proteinExistence type="inferred from homology"/>
<dbReference type="Pfam" id="PF00126">
    <property type="entry name" value="HTH_1"/>
    <property type="match status" value="1"/>
</dbReference>
<dbReference type="GO" id="GO:0003700">
    <property type="term" value="F:DNA-binding transcription factor activity"/>
    <property type="evidence" value="ECO:0007669"/>
    <property type="project" value="InterPro"/>
</dbReference>
<dbReference type="SUPFAM" id="SSF46785">
    <property type="entry name" value="Winged helix' DNA-binding domain"/>
    <property type="match status" value="1"/>
</dbReference>
<evidence type="ECO:0000313" key="7">
    <source>
        <dbReference type="Proteomes" id="UP000256838"/>
    </source>
</evidence>
<feature type="domain" description="HTH lysR-type" evidence="5">
    <location>
        <begin position="4"/>
        <end position="61"/>
    </location>
</feature>
<accession>A0A3D8JRP1</accession>
<evidence type="ECO:0000256" key="2">
    <source>
        <dbReference type="ARBA" id="ARBA00023015"/>
    </source>
</evidence>
<dbReference type="PANTHER" id="PTHR30579">
    <property type="entry name" value="TRANSCRIPTIONAL REGULATOR"/>
    <property type="match status" value="1"/>
</dbReference>
<dbReference type="Pfam" id="PF03466">
    <property type="entry name" value="LysR_substrate"/>
    <property type="match status" value="1"/>
</dbReference>
<evidence type="ECO:0000259" key="5">
    <source>
        <dbReference type="PROSITE" id="PS50931"/>
    </source>
</evidence>
<keyword evidence="7" id="KW-1185">Reference proteome</keyword>
<protein>
    <submittedName>
        <fullName evidence="6">LysR family transcriptional regulator</fullName>
    </submittedName>
</protein>
<dbReference type="InterPro" id="IPR050176">
    <property type="entry name" value="LTTR"/>
</dbReference>
<dbReference type="Gene3D" id="1.10.10.10">
    <property type="entry name" value="Winged helix-like DNA-binding domain superfamily/Winged helix DNA-binding domain"/>
    <property type="match status" value="1"/>
</dbReference>
<dbReference type="InterPro" id="IPR005119">
    <property type="entry name" value="LysR_subst-bd"/>
</dbReference>